<dbReference type="PANTHER" id="PTHR11941:SF54">
    <property type="entry name" value="ENOYL-COA HYDRATASE, MITOCHONDRIAL"/>
    <property type="match status" value="1"/>
</dbReference>
<accession>A0A926P0L6</accession>
<dbReference type="CDD" id="cd06558">
    <property type="entry name" value="crotonase-like"/>
    <property type="match status" value="1"/>
</dbReference>
<gene>
    <name evidence="4" type="ORF">HK439_10850</name>
</gene>
<evidence type="ECO:0000256" key="3">
    <source>
        <dbReference type="RuleBase" id="RU003707"/>
    </source>
</evidence>
<evidence type="ECO:0000256" key="2">
    <source>
        <dbReference type="ARBA" id="ARBA00023239"/>
    </source>
</evidence>
<dbReference type="Gene3D" id="3.90.226.10">
    <property type="entry name" value="2-enoyl-CoA Hydratase, Chain A, domain 1"/>
    <property type="match status" value="1"/>
</dbReference>
<reference evidence="4" key="1">
    <citation type="submission" date="2020-05" db="EMBL/GenBank/DDBJ databases">
        <title>Identification of trans-AT polyketide cluster in two marine bacteria, producers of a novel glutaramide-containing polyketide sesbanimide D and analogs.</title>
        <authorList>
            <person name="Kacar D."/>
            <person name="Rodriguez P."/>
            <person name="Canedo L."/>
            <person name="Gonzalez E."/>
            <person name="Galan B."/>
            <person name="De La Calle F."/>
            <person name="Garcia J.L."/>
        </authorList>
    </citation>
    <scope>NUCLEOTIDE SEQUENCE</scope>
    <source>
        <strain evidence="4">PHM038</strain>
    </source>
</reference>
<dbReference type="PROSITE" id="PS00166">
    <property type="entry name" value="ENOYL_COA_HYDRATASE"/>
    <property type="match status" value="1"/>
</dbReference>
<dbReference type="InterPro" id="IPR018376">
    <property type="entry name" value="Enoyl-CoA_hyd/isom_CS"/>
</dbReference>
<dbReference type="Pfam" id="PF00378">
    <property type="entry name" value="ECH_1"/>
    <property type="match status" value="1"/>
</dbReference>
<dbReference type="SUPFAM" id="SSF52096">
    <property type="entry name" value="ClpP/crotonase"/>
    <property type="match status" value="1"/>
</dbReference>
<dbReference type="Gene3D" id="1.10.12.10">
    <property type="entry name" value="Lyase 2-enoyl-coa Hydratase, Chain A, domain 2"/>
    <property type="match status" value="1"/>
</dbReference>
<evidence type="ECO:0000256" key="1">
    <source>
        <dbReference type="ARBA" id="ARBA00005254"/>
    </source>
</evidence>
<name>A0A926P0L6_9HYPH</name>
<sequence>MAFVEYELQGDVAILRLNRPDKRNAMSDAMVADLAVAVDRANREAKCAVICGNGKHFCAGLDLAEHSEKTVMEGVAGSRAWHAVFSRIQHGQIPFVSALHGAVVGGGLELASNTHIRVADPETYFALPEGQRGIFVGGSGSVNITRLMGVSRMMDLMLTGRVLSVEEAERCSVVSYIAEPGKAFDKALELAQRIATNAPLTNYLVVNALQRIHDSGFDEGLFFESMVASMTQTTPEAQERLKAFLEKRAKRLDIPAAE</sequence>
<dbReference type="RefSeq" id="WP_190291436.1">
    <property type="nucleotide sequence ID" value="NZ_JABFCZ010000010.1"/>
</dbReference>
<dbReference type="GO" id="GO:0006635">
    <property type="term" value="P:fatty acid beta-oxidation"/>
    <property type="evidence" value="ECO:0007669"/>
    <property type="project" value="TreeGrafter"/>
</dbReference>
<proteinExistence type="inferred from homology"/>
<dbReference type="EMBL" id="JABFCZ010000010">
    <property type="protein sequence ID" value="MBD1546763.1"/>
    <property type="molecule type" value="Genomic_DNA"/>
</dbReference>
<protein>
    <submittedName>
        <fullName evidence="4">Crotonase/enoyl-CoA hydratase family protein</fullName>
    </submittedName>
</protein>
<comment type="similarity">
    <text evidence="1 3">Belongs to the enoyl-CoA hydratase/isomerase family.</text>
</comment>
<dbReference type="InterPro" id="IPR001753">
    <property type="entry name" value="Enoyl-CoA_hydra/iso"/>
</dbReference>
<comment type="caution">
    <text evidence="4">The sequence shown here is derived from an EMBL/GenBank/DDBJ whole genome shotgun (WGS) entry which is preliminary data.</text>
</comment>
<dbReference type="AlphaFoldDB" id="A0A926P0L6"/>
<dbReference type="InterPro" id="IPR029045">
    <property type="entry name" value="ClpP/crotonase-like_dom_sf"/>
</dbReference>
<evidence type="ECO:0000313" key="4">
    <source>
        <dbReference type="EMBL" id="MBD1546763.1"/>
    </source>
</evidence>
<dbReference type="GO" id="GO:0016829">
    <property type="term" value="F:lyase activity"/>
    <property type="evidence" value="ECO:0007669"/>
    <property type="project" value="UniProtKB-KW"/>
</dbReference>
<organism evidence="4 5">
    <name type="scientific">Roseibium aggregatum</name>
    <dbReference type="NCBI Taxonomy" id="187304"/>
    <lineage>
        <taxon>Bacteria</taxon>
        <taxon>Pseudomonadati</taxon>
        <taxon>Pseudomonadota</taxon>
        <taxon>Alphaproteobacteria</taxon>
        <taxon>Hyphomicrobiales</taxon>
        <taxon>Stappiaceae</taxon>
        <taxon>Roseibium</taxon>
    </lineage>
</organism>
<dbReference type="NCBIfam" id="NF006013">
    <property type="entry name" value="PRK08150.1"/>
    <property type="match status" value="1"/>
</dbReference>
<dbReference type="Proteomes" id="UP000598467">
    <property type="component" value="Unassembled WGS sequence"/>
</dbReference>
<dbReference type="PANTHER" id="PTHR11941">
    <property type="entry name" value="ENOYL-COA HYDRATASE-RELATED"/>
    <property type="match status" value="1"/>
</dbReference>
<keyword evidence="2" id="KW-0456">Lyase</keyword>
<dbReference type="InterPro" id="IPR014748">
    <property type="entry name" value="Enoyl-CoA_hydra_C"/>
</dbReference>
<evidence type="ECO:0000313" key="5">
    <source>
        <dbReference type="Proteomes" id="UP000598467"/>
    </source>
</evidence>